<dbReference type="InterPro" id="IPR011009">
    <property type="entry name" value="Kinase-like_dom_sf"/>
</dbReference>
<keyword evidence="2" id="KW-1185">Reference proteome</keyword>
<evidence type="ECO:0000313" key="2">
    <source>
        <dbReference type="Proteomes" id="UP001583193"/>
    </source>
</evidence>
<proteinExistence type="predicted"/>
<comment type="caution">
    <text evidence="1">The sequence shown here is derived from an EMBL/GenBank/DDBJ whole genome shotgun (WGS) entry which is preliminary data.</text>
</comment>
<dbReference type="Proteomes" id="UP001583193">
    <property type="component" value="Unassembled WGS sequence"/>
</dbReference>
<dbReference type="SUPFAM" id="SSF56112">
    <property type="entry name" value="Protein kinase-like (PK-like)"/>
    <property type="match status" value="1"/>
</dbReference>
<gene>
    <name evidence="1" type="ORF">Plec18167_000538</name>
</gene>
<reference evidence="1 2" key="1">
    <citation type="journal article" date="2024" name="IMA Fungus">
        <title>IMA Genome - F19 : A genome assembly and annotation guide to empower mycologists, including annotated draft genome sequences of Ceratocystis pirilliformis, Diaporthe australafricana, Fusarium ophioides, Paecilomyces lecythidis, and Sporothrix stenoceras.</title>
        <authorList>
            <person name="Aylward J."/>
            <person name="Wilson A.M."/>
            <person name="Visagie C.M."/>
            <person name="Spraker J."/>
            <person name="Barnes I."/>
            <person name="Buitendag C."/>
            <person name="Ceriani C."/>
            <person name="Del Mar Angel L."/>
            <person name="du Plessis D."/>
            <person name="Fuchs T."/>
            <person name="Gasser K."/>
            <person name="Kramer D."/>
            <person name="Li W."/>
            <person name="Munsamy K."/>
            <person name="Piso A."/>
            <person name="Price J.L."/>
            <person name="Sonnekus B."/>
            <person name="Thomas C."/>
            <person name="van der Nest A."/>
            <person name="van Dijk A."/>
            <person name="van Heerden A."/>
            <person name="van Vuuren N."/>
            <person name="Yilmaz N."/>
            <person name="Duong T.A."/>
            <person name="van der Merwe N.A."/>
            <person name="Wingfield M.J."/>
            <person name="Wingfield B.D."/>
        </authorList>
    </citation>
    <scope>NUCLEOTIDE SEQUENCE [LARGE SCALE GENOMIC DNA]</scope>
    <source>
        <strain evidence="1 2">CMW 18167</strain>
    </source>
</reference>
<dbReference type="PANTHER" id="PTHR36091">
    <property type="entry name" value="ALTERED INHERITANCE OF MITOCHONDRIA PROTEIN 9, MITOCHONDRIAL"/>
    <property type="match status" value="1"/>
</dbReference>
<organism evidence="1 2">
    <name type="scientific">Paecilomyces lecythidis</name>
    <dbReference type="NCBI Taxonomy" id="3004212"/>
    <lineage>
        <taxon>Eukaryota</taxon>
        <taxon>Fungi</taxon>
        <taxon>Dikarya</taxon>
        <taxon>Ascomycota</taxon>
        <taxon>Pezizomycotina</taxon>
        <taxon>Eurotiomycetes</taxon>
        <taxon>Eurotiomycetidae</taxon>
        <taxon>Eurotiales</taxon>
        <taxon>Thermoascaceae</taxon>
        <taxon>Paecilomyces</taxon>
    </lineage>
</organism>
<evidence type="ECO:0008006" key="3">
    <source>
        <dbReference type="Google" id="ProtNLM"/>
    </source>
</evidence>
<dbReference type="InterPro" id="IPR051035">
    <property type="entry name" value="Mito_inheritance_9"/>
</dbReference>
<dbReference type="EMBL" id="JAVDPF010000001">
    <property type="protein sequence ID" value="KAL1886606.1"/>
    <property type="molecule type" value="Genomic_DNA"/>
</dbReference>
<dbReference type="Gene3D" id="3.90.1200.10">
    <property type="match status" value="1"/>
</dbReference>
<dbReference type="PANTHER" id="PTHR36091:SF2">
    <property type="entry name" value="AMINOGLYCOSIDE PHOSPHOTRANSFERASE DOMAIN-CONTAINING PROTEIN"/>
    <property type="match status" value="1"/>
</dbReference>
<protein>
    <recommendedName>
        <fullName evidence="3">Aminoglycoside phosphotransferase domain-containing protein</fullName>
    </recommendedName>
</protein>
<name>A0ABR3YE89_9EURO</name>
<evidence type="ECO:0000313" key="1">
    <source>
        <dbReference type="EMBL" id="KAL1886606.1"/>
    </source>
</evidence>
<sequence length="265" mass="29884">MALAPCLGFKAGTSLNRPVLRHPDFQPNNILVSESKEIIGLIDWQHCSILPLCLAAGIPKHFQNYGDPESERLAEPQLDLPSNYDSLPEHEQAQIRETSRKRLVHFLYAALIRRLNEEHYDAIFNKSVILHQRLFKGAGTPWEGDSITFRADIIRAIQDWQSLLSADSIACENEACSKPPLAYPDSQIREALDIDLRQKEADAVMDQMQDVLGVDALGWVPNDDYDSVKKMAHEIKAKMLEAAETADDTIAVTEHFPFDDFDEDS</sequence>
<accession>A0ABR3YE89</accession>